<keyword evidence="1" id="KW-0472">Membrane</keyword>
<name>A0A3A9YLV1_9ACTN</name>
<feature type="transmembrane region" description="Helical" evidence="1">
    <location>
        <begin position="12"/>
        <end position="32"/>
    </location>
</feature>
<proteinExistence type="predicted"/>
<dbReference type="OrthoDB" id="3405852at2"/>
<evidence type="ECO:0000313" key="3">
    <source>
        <dbReference type="EMBL" id="RKN35377.1"/>
    </source>
</evidence>
<dbReference type="AlphaFoldDB" id="A0A3A9YLV1"/>
<evidence type="ECO:0000256" key="1">
    <source>
        <dbReference type="SAM" id="Phobius"/>
    </source>
</evidence>
<evidence type="ECO:0000313" key="2">
    <source>
        <dbReference type="EMBL" id="RKN16057.1"/>
    </source>
</evidence>
<comment type="caution">
    <text evidence="3">The sequence shown here is derived from an EMBL/GenBank/DDBJ whole genome shotgun (WGS) entry which is preliminary data.</text>
</comment>
<protein>
    <submittedName>
        <fullName evidence="3">Uncharacterized protein</fullName>
    </submittedName>
</protein>
<evidence type="ECO:0000313" key="4">
    <source>
        <dbReference type="Proteomes" id="UP000271548"/>
    </source>
</evidence>
<dbReference type="RefSeq" id="WP_120681232.1">
    <property type="nucleotide sequence ID" value="NZ_RAZS01000009.1"/>
</dbReference>
<sequence>MAGGRGSGRRYALSALLAGVVAIGLVVLGWWVRGWAYRADRDRFLDPEWWVGFAASALGHLAFGRAGFKVALLVVGLTIAAWVGLRRRRPRAAEPDDQPPAETAE</sequence>
<feature type="transmembrane region" description="Helical" evidence="1">
    <location>
        <begin position="66"/>
        <end position="85"/>
    </location>
</feature>
<keyword evidence="1" id="KW-1133">Transmembrane helix</keyword>
<evidence type="ECO:0000313" key="5">
    <source>
        <dbReference type="Proteomes" id="UP000275865"/>
    </source>
</evidence>
<dbReference type="Proteomes" id="UP000275865">
    <property type="component" value="Unassembled WGS sequence"/>
</dbReference>
<organism evidence="3 5">
    <name type="scientific">Micromonospora musae</name>
    <dbReference type="NCBI Taxonomy" id="1894970"/>
    <lineage>
        <taxon>Bacteria</taxon>
        <taxon>Bacillati</taxon>
        <taxon>Actinomycetota</taxon>
        <taxon>Actinomycetes</taxon>
        <taxon>Micromonosporales</taxon>
        <taxon>Micromonosporaceae</taxon>
        <taxon>Micromonospora</taxon>
    </lineage>
</organism>
<dbReference type="EMBL" id="RAZT01000002">
    <property type="protein sequence ID" value="RKN35377.1"/>
    <property type="molecule type" value="Genomic_DNA"/>
</dbReference>
<dbReference type="Proteomes" id="UP000271548">
    <property type="component" value="Unassembled WGS sequence"/>
</dbReference>
<dbReference type="EMBL" id="RAZS01000009">
    <property type="protein sequence ID" value="RKN16057.1"/>
    <property type="molecule type" value="Genomic_DNA"/>
</dbReference>
<keyword evidence="1" id="KW-0812">Transmembrane</keyword>
<reference evidence="4 5" key="1">
    <citation type="submission" date="2018-09" db="EMBL/GenBank/DDBJ databases">
        <title>Micromonospora sp. nov. MS1-9, isolated from a root of Musa sp.</title>
        <authorList>
            <person name="Kuncharoen N."/>
            <person name="Kudo T."/>
            <person name="Ohkuma M."/>
            <person name="Yuki M."/>
            <person name="Tanasupawat S."/>
        </authorList>
    </citation>
    <scope>NUCLEOTIDE SEQUENCE [LARGE SCALE GENOMIC DNA]</scope>
    <source>
        <strain evidence="3 5">MS1-9</strain>
        <strain evidence="2 4">NGC1-4</strain>
    </source>
</reference>
<accession>A0A3A9YLV1</accession>
<gene>
    <name evidence="3" type="ORF">D7044_04185</name>
    <name evidence="2" type="ORF">D7147_23440</name>
</gene>
<keyword evidence="4" id="KW-1185">Reference proteome</keyword>